<sequence>MPSILSLILWTLLSLVATYSSTSATVSAVPSPDTEYLKHQQMVEYLNQLRDNYTHLVELSSIGKSVQNRELMTIAITNRSNGSTTRQVLKPMFKYVANIHGNEALGRQLLLMLAKHLCDGYGRDQRVTRMLDTTEVHLMPSLNPDGFESAKEGDCFGAERLSGRQNAHNVDLNRDFPDQFVTQEVDDSQRQPETLAAMTWIVSNPFVLSAALHGGSVVASYPYDDSPKHIVTGHKSPTPDDELFLKLAKIYAENHKTMRNGSVCLDDNFKDGITNGADWYDVPGGMQDFNYVRSNCYEITLELSCCKYPKAGELSKEWLNNKESLLSYIEMVQMGVKGLVKDSVTGNAIEGAVVRIDSIDHNVTTTSRGEYWRLALPGVYKLTASAVGYESLTKQDVVVKTTTGAAPLVLDFLLNPIGGHRIPSVNTPDIVVPVVDNHKSSSSQSSSTSTTTSTPSVGALQDQQEWHVSVHNQSVDHDFRTKTEYKHHNYTEMRDNLKALAAKYPKMTRLYSVGQSTEHRDLWVLEISVQPGVHRPGVPEFKYVANMHGNEVIGRELLLLFAKYLLENYGLDNRITELVDKTRIHLMPSMNPDGYERSLLGDCNSEYGRGNAHKVDLNRNFPDQYSTFKENRVQEVETLAMMKWIQSEPFVLSANLHGGSLVANYPYDGNPMHKDGIYSKTPDDVLFRHLALVYSINHATMHLGKSCPIDCGIMNENFTYGITNGAEWYALYGGMQDWNYLHSNCFELTLELGCRKYPYESDIKEFWRQNKKSLVVFAEEVHKGVKGFVVDTDGHSVPNATIRVEGIAHDVHSAKNGDYWRLLIPGTYRVTAFKQGFAGQTQTVVITNGLATQINFTLEAGYDQWSEKYDFGISDNLEADHYVDNNGLHETLELLAKQNPNVVKIFSNRAPNKERVLHFLTVSDFGDNHVKDKPNVVLIGGIHGDQPVGRELLLRFVRHLVDGYKRRDPRVVHLLQSLTLHVIPSVDDQGFQGSTPGVCNRSLDSNDDLEDKFAEEFTNKFGSIEALKKNFLVYKYVTGLSLESYGLRVRFPLMINSDDLDGQSLASVAYKALSSAYITSNPMLANGVKCDNQEIEVKYKKLSHIHNAGQSLLDYGFGDHKSLMMSALVDCCSYPLPYELPKLWKNNLESIMSFLETSLTGITGYVLSATNTVPKGVSVMIDGFEEPVDIDPKNGKFYLVLNPGVYTVHFSAPGYENKSLTVNVKTNENQIMNVILDSIGL</sequence>
<feature type="domain" description="Peptidase M14" evidence="12">
    <location>
        <begin position="881"/>
        <end position="1158"/>
    </location>
</feature>
<dbReference type="CDD" id="cd11308">
    <property type="entry name" value="Peptidase_M14NE-CP-C_like"/>
    <property type="match status" value="2"/>
</dbReference>
<dbReference type="SMART" id="SM00631">
    <property type="entry name" value="Zn_pept"/>
    <property type="match status" value="2"/>
</dbReference>
<dbReference type="FunFam" id="2.60.40.1120:FF:000004">
    <property type="entry name" value="Carboxypeptidase E"/>
    <property type="match status" value="1"/>
</dbReference>
<dbReference type="GO" id="GO:0004181">
    <property type="term" value="F:metallocarboxypeptidase activity"/>
    <property type="evidence" value="ECO:0007669"/>
    <property type="project" value="InterPro"/>
</dbReference>
<dbReference type="GO" id="GO:0008270">
    <property type="term" value="F:zinc ion binding"/>
    <property type="evidence" value="ECO:0007669"/>
    <property type="project" value="InterPro"/>
</dbReference>
<dbReference type="Pfam" id="PF00246">
    <property type="entry name" value="Peptidase_M14"/>
    <property type="match status" value="3"/>
</dbReference>
<dbReference type="GO" id="GO:0005615">
    <property type="term" value="C:extracellular space"/>
    <property type="evidence" value="ECO:0007669"/>
    <property type="project" value="TreeGrafter"/>
</dbReference>
<feature type="compositionally biased region" description="Low complexity" evidence="10">
    <location>
        <begin position="440"/>
        <end position="456"/>
    </location>
</feature>
<dbReference type="PROSITE" id="PS52035">
    <property type="entry name" value="PEPTIDASE_M14"/>
    <property type="match status" value="3"/>
</dbReference>
<comment type="cofactor">
    <cofactor evidence="1">
        <name>Zn(2+)</name>
        <dbReference type="ChEBI" id="CHEBI:29105"/>
    </cofactor>
</comment>
<accession>A0A7R9M7B6</accession>
<comment type="caution">
    <text evidence="9">Lacks conserved residue(s) required for the propagation of feature annotation.</text>
</comment>
<dbReference type="SUPFAM" id="SSF53187">
    <property type="entry name" value="Zn-dependent exopeptidases"/>
    <property type="match status" value="3"/>
</dbReference>
<dbReference type="Gene3D" id="3.40.630.10">
    <property type="entry name" value="Zn peptidases"/>
    <property type="match status" value="3"/>
</dbReference>
<feature type="chain" id="PRO_5036403611" description="Peptidase M14 domain-containing protein" evidence="11">
    <location>
        <begin position="25"/>
        <end position="1241"/>
    </location>
</feature>
<dbReference type="GO" id="GO:0006518">
    <property type="term" value="P:peptide metabolic process"/>
    <property type="evidence" value="ECO:0007669"/>
    <property type="project" value="TreeGrafter"/>
</dbReference>
<gene>
    <name evidence="13" type="ORF">ONB1V03_LOCUS11040</name>
</gene>
<dbReference type="GO" id="GO:0016485">
    <property type="term" value="P:protein processing"/>
    <property type="evidence" value="ECO:0007669"/>
    <property type="project" value="TreeGrafter"/>
</dbReference>
<keyword evidence="3" id="KW-0121">Carboxypeptidase</keyword>
<dbReference type="InterPro" id="IPR000834">
    <property type="entry name" value="Peptidase_M14"/>
</dbReference>
<organism evidence="13">
    <name type="scientific">Oppiella nova</name>
    <dbReference type="NCBI Taxonomy" id="334625"/>
    <lineage>
        <taxon>Eukaryota</taxon>
        <taxon>Metazoa</taxon>
        <taxon>Ecdysozoa</taxon>
        <taxon>Arthropoda</taxon>
        <taxon>Chelicerata</taxon>
        <taxon>Arachnida</taxon>
        <taxon>Acari</taxon>
        <taxon>Acariformes</taxon>
        <taxon>Sarcoptiformes</taxon>
        <taxon>Oribatida</taxon>
        <taxon>Brachypylina</taxon>
        <taxon>Oppioidea</taxon>
        <taxon>Oppiidae</taxon>
        <taxon>Oppiella</taxon>
    </lineage>
</organism>
<dbReference type="InterPro" id="IPR057247">
    <property type="entry name" value="CARBOXYPEPT_ZN_2"/>
</dbReference>
<evidence type="ECO:0000256" key="8">
    <source>
        <dbReference type="ARBA" id="ARBA00023180"/>
    </source>
</evidence>
<evidence type="ECO:0000256" key="9">
    <source>
        <dbReference type="PROSITE-ProRule" id="PRU01379"/>
    </source>
</evidence>
<comment type="similarity">
    <text evidence="2 9">Belongs to the peptidase M14 family.</text>
</comment>
<evidence type="ECO:0000256" key="1">
    <source>
        <dbReference type="ARBA" id="ARBA00001947"/>
    </source>
</evidence>
<feature type="active site" description="Proton donor/acceptor" evidence="9">
    <location>
        <position position="751"/>
    </location>
</feature>
<feature type="domain" description="Peptidase M14" evidence="12">
    <location>
        <begin position="486"/>
        <end position="781"/>
    </location>
</feature>
<dbReference type="Proteomes" id="UP000728032">
    <property type="component" value="Unassembled WGS sequence"/>
</dbReference>
<dbReference type="Pfam" id="PF13620">
    <property type="entry name" value="CarboxypepD_reg"/>
    <property type="match status" value="3"/>
</dbReference>
<dbReference type="AlphaFoldDB" id="A0A7R9M7B6"/>
<dbReference type="EMBL" id="CAJPVJ010007912">
    <property type="protein sequence ID" value="CAG2171580.1"/>
    <property type="molecule type" value="Genomic_DNA"/>
</dbReference>
<dbReference type="CDD" id="cd03868">
    <property type="entry name" value="M14_CPD_I"/>
    <property type="match status" value="1"/>
</dbReference>
<keyword evidence="8" id="KW-0325">Glycoprotein</keyword>
<proteinExistence type="inferred from homology"/>
<reference evidence="13" key="1">
    <citation type="submission" date="2020-11" db="EMBL/GenBank/DDBJ databases">
        <authorList>
            <person name="Tran Van P."/>
        </authorList>
    </citation>
    <scope>NUCLEOTIDE SEQUENCE</scope>
</reference>
<evidence type="ECO:0000256" key="4">
    <source>
        <dbReference type="ARBA" id="ARBA00022670"/>
    </source>
</evidence>
<name>A0A7R9M7B6_9ACAR</name>
<evidence type="ECO:0000256" key="7">
    <source>
        <dbReference type="ARBA" id="ARBA00022833"/>
    </source>
</evidence>
<evidence type="ECO:0000313" key="13">
    <source>
        <dbReference type="EMBL" id="CAD7654393.1"/>
    </source>
</evidence>
<dbReference type="InterPro" id="IPR008969">
    <property type="entry name" value="CarboxyPept-like_regulatory"/>
</dbReference>
<dbReference type="SUPFAM" id="SSF49464">
    <property type="entry name" value="Carboxypeptidase regulatory domain-like"/>
    <property type="match status" value="3"/>
</dbReference>
<dbReference type="EMBL" id="OC922737">
    <property type="protein sequence ID" value="CAD7654393.1"/>
    <property type="molecule type" value="Genomic_DNA"/>
</dbReference>
<feature type="domain" description="Peptidase M14" evidence="12">
    <location>
        <begin position="35"/>
        <end position="332"/>
    </location>
</feature>
<keyword evidence="4" id="KW-0645">Protease</keyword>
<evidence type="ECO:0000259" key="12">
    <source>
        <dbReference type="PROSITE" id="PS52035"/>
    </source>
</evidence>
<dbReference type="PROSITE" id="PS00133">
    <property type="entry name" value="CARBOXYPEPT_ZN_2"/>
    <property type="match status" value="2"/>
</dbReference>
<feature type="non-terminal residue" evidence="13">
    <location>
        <position position="1241"/>
    </location>
</feature>
<evidence type="ECO:0000256" key="10">
    <source>
        <dbReference type="SAM" id="MobiDB-lite"/>
    </source>
</evidence>
<dbReference type="FunFam" id="3.40.630.10:FF:000020">
    <property type="entry name" value="Carboxypeptidase D"/>
    <property type="match status" value="2"/>
</dbReference>
<evidence type="ECO:0000313" key="14">
    <source>
        <dbReference type="Proteomes" id="UP000728032"/>
    </source>
</evidence>
<keyword evidence="7" id="KW-0862">Zinc</keyword>
<evidence type="ECO:0000256" key="2">
    <source>
        <dbReference type="ARBA" id="ARBA00005988"/>
    </source>
</evidence>
<evidence type="ECO:0000256" key="6">
    <source>
        <dbReference type="ARBA" id="ARBA00022801"/>
    </source>
</evidence>
<keyword evidence="14" id="KW-1185">Reference proteome</keyword>
<feature type="active site" description="Proton donor/acceptor" evidence="9">
    <location>
        <position position="302"/>
    </location>
</feature>
<dbReference type="Gene3D" id="2.60.40.1120">
    <property type="entry name" value="Carboxypeptidase-like, regulatory domain"/>
    <property type="match status" value="3"/>
</dbReference>
<evidence type="ECO:0000256" key="11">
    <source>
        <dbReference type="SAM" id="SignalP"/>
    </source>
</evidence>
<keyword evidence="5" id="KW-0479">Metal-binding</keyword>
<feature type="signal peptide" evidence="11">
    <location>
        <begin position="1"/>
        <end position="24"/>
    </location>
</feature>
<dbReference type="CDD" id="cd03858">
    <property type="entry name" value="M14_CP_N-E_like"/>
    <property type="match status" value="1"/>
</dbReference>
<dbReference type="PROSITE" id="PS00132">
    <property type="entry name" value="CARBOXYPEPT_ZN_1"/>
    <property type="match status" value="2"/>
</dbReference>
<dbReference type="InterPro" id="IPR057246">
    <property type="entry name" value="CARBOXYPEPT_ZN_1"/>
</dbReference>
<keyword evidence="11" id="KW-0732">Signal</keyword>
<evidence type="ECO:0000256" key="3">
    <source>
        <dbReference type="ARBA" id="ARBA00022645"/>
    </source>
</evidence>
<feature type="region of interest" description="Disordered" evidence="10">
    <location>
        <begin position="437"/>
        <end position="459"/>
    </location>
</feature>
<dbReference type="OrthoDB" id="10249045at2759"/>
<protein>
    <recommendedName>
        <fullName evidence="12">Peptidase M14 domain-containing protein</fullName>
    </recommendedName>
</protein>
<keyword evidence="6" id="KW-0378">Hydrolase</keyword>
<dbReference type="PANTHER" id="PTHR11532">
    <property type="entry name" value="PROTEASE M14 CARBOXYPEPTIDASE"/>
    <property type="match status" value="1"/>
</dbReference>
<evidence type="ECO:0000256" key="5">
    <source>
        <dbReference type="ARBA" id="ARBA00022723"/>
    </source>
</evidence>
<dbReference type="PRINTS" id="PR00765">
    <property type="entry name" value="CRBOXYPTASEA"/>
</dbReference>
<dbReference type="InterPro" id="IPR050753">
    <property type="entry name" value="Peptidase_M14_domain"/>
</dbReference>
<dbReference type="PANTHER" id="PTHR11532:SF62">
    <property type="entry name" value="CARBOXYPEPTIDASE D"/>
    <property type="match status" value="1"/>
</dbReference>